<dbReference type="Gene3D" id="1.10.10.60">
    <property type="entry name" value="Homeodomain-like"/>
    <property type="match status" value="1"/>
</dbReference>
<dbReference type="PANTHER" id="PTHR43280:SF32">
    <property type="entry name" value="TRANSCRIPTIONAL REGULATORY PROTEIN"/>
    <property type="match status" value="1"/>
</dbReference>
<organism evidence="5 6">
    <name type="scientific">Sphingobacterium athyrii</name>
    <dbReference type="NCBI Taxonomy" id="2152717"/>
    <lineage>
        <taxon>Bacteria</taxon>
        <taxon>Pseudomonadati</taxon>
        <taxon>Bacteroidota</taxon>
        <taxon>Sphingobacteriia</taxon>
        <taxon>Sphingobacteriales</taxon>
        <taxon>Sphingobacteriaceae</taxon>
        <taxon>Sphingobacterium</taxon>
    </lineage>
</organism>
<proteinExistence type="predicted"/>
<dbReference type="SUPFAM" id="SSF51215">
    <property type="entry name" value="Regulatory protein AraC"/>
    <property type="match status" value="1"/>
</dbReference>
<dbReference type="EMBL" id="QCXX01000001">
    <property type="protein sequence ID" value="PUV25713.1"/>
    <property type="molecule type" value="Genomic_DNA"/>
</dbReference>
<dbReference type="InterPro" id="IPR037923">
    <property type="entry name" value="HTH-like"/>
</dbReference>
<evidence type="ECO:0000313" key="6">
    <source>
        <dbReference type="Proteomes" id="UP000250831"/>
    </source>
</evidence>
<comment type="caution">
    <text evidence="5">The sequence shown here is derived from an EMBL/GenBank/DDBJ whole genome shotgun (WGS) entry which is preliminary data.</text>
</comment>
<dbReference type="Proteomes" id="UP000250831">
    <property type="component" value="Unassembled WGS sequence"/>
</dbReference>
<dbReference type="InterPro" id="IPR018060">
    <property type="entry name" value="HTH_AraC"/>
</dbReference>
<keyword evidence="1" id="KW-0805">Transcription regulation</keyword>
<dbReference type="OrthoDB" id="697869at2"/>
<dbReference type="InterPro" id="IPR009057">
    <property type="entry name" value="Homeodomain-like_sf"/>
</dbReference>
<dbReference type="GO" id="GO:0043565">
    <property type="term" value="F:sequence-specific DNA binding"/>
    <property type="evidence" value="ECO:0007669"/>
    <property type="project" value="InterPro"/>
</dbReference>
<protein>
    <recommendedName>
        <fullName evidence="4">HTH araC/xylS-type domain-containing protein</fullName>
    </recommendedName>
</protein>
<gene>
    <name evidence="5" type="ORF">DCO56_01655</name>
</gene>
<accession>A0A363NYB5</accession>
<sequence length="300" mass="35220">MTKTYFQLQRRIPTLAIDEFTQKKNIHWGTYDYFATADPVHDFLRNFPLRQNCYMISICVAGHLRIRVNGEETVYHADTLATFNPTTVIEGLEISDDYRCYLVIFTKSFLIETSNNIYFLERFRFLGDNGLQCKKLNEGEKATLIARINNILTSQKDTAHPFRRDIIRNLITILLYETEHIIDTDLQDQHLNHHFGQEKMLLDYQDLLKKHYHKERKLDFYAGKLHVSTQVLSNIVKNKTGKTAKKLLEEMLLSHAKVLLRSGEYNVSEVATLLNYTYVEEFSRFFKRKTGTTALKYSKE</sequence>
<dbReference type="PROSITE" id="PS01124">
    <property type="entry name" value="HTH_ARAC_FAMILY_2"/>
    <property type="match status" value="1"/>
</dbReference>
<evidence type="ECO:0000256" key="3">
    <source>
        <dbReference type="ARBA" id="ARBA00023163"/>
    </source>
</evidence>
<keyword evidence="3" id="KW-0804">Transcription</keyword>
<evidence type="ECO:0000256" key="1">
    <source>
        <dbReference type="ARBA" id="ARBA00023015"/>
    </source>
</evidence>
<dbReference type="SUPFAM" id="SSF46689">
    <property type="entry name" value="Homeodomain-like"/>
    <property type="match status" value="1"/>
</dbReference>
<evidence type="ECO:0000313" key="5">
    <source>
        <dbReference type="EMBL" id="PUV25713.1"/>
    </source>
</evidence>
<keyword evidence="2" id="KW-0238">DNA-binding</keyword>
<dbReference type="AlphaFoldDB" id="A0A363NYB5"/>
<dbReference type="SMART" id="SM00342">
    <property type="entry name" value="HTH_ARAC"/>
    <property type="match status" value="1"/>
</dbReference>
<name>A0A363NYB5_9SPHI</name>
<dbReference type="Pfam" id="PF12833">
    <property type="entry name" value="HTH_18"/>
    <property type="match status" value="1"/>
</dbReference>
<dbReference type="GO" id="GO:0003700">
    <property type="term" value="F:DNA-binding transcription factor activity"/>
    <property type="evidence" value="ECO:0007669"/>
    <property type="project" value="InterPro"/>
</dbReference>
<reference evidence="5 6" key="1">
    <citation type="submission" date="2018-04" db="EMBL/GenBank/DDBJ databases">
        <title>Sphingobacterium sp. M46 Genome.</title>
        <authorList>
            <person name="Cheng J."/>
            <person name="Li Y."/>
        </authorList>
    </citation>
    <scope>NUCLEOTIDE SEQUENCE [LARGE SCALE GENOMIC DNA]</scope>
    <source>
        <strain evidence="5 6">M46</strain>
    </source>
</reference>
<feature type="domain" description="HTH araC/xylS-type" evidence="4">
    <location>
        <begin position="202"/>
        <end position="300"/>
    </location>
</feature>
<evidence type="ECO:0000259" key="4">
    <source>
        <dbReference type="PROSITE" id="PS01124"/>
    </source>
</evidence>
<keyword evidence="6" id="KW-1185">Reference proteome</keyword>
<dbReference type="PANTHER" id="PTHR43280">
    <property type="entry name" value="ARAC-FAMILY TRANSCRIPTIONAL REGULATOR"/>
    <property type="match status" value="1"/>
</dbReference>
<evidence type="ECO:0000256" key="2">
    <source>
        <dbReference type="ARBA" id="ARBA00023125"/>
    </source>
</evidence>